<gene>
    <name evidence="2" type="ORF">ACFSR2_19520</name>
</gene>
<feature type="signal peptide" evidence="1">
    <location>
        <begin position="1"/>
        <end position="20"/>
    </location>
</feature>
<dbReference type="EMBL" id="JBHULC010000027">
    <property type="protein sequence ID" value="MFD2523096.1"/>
    <property type="molecule type" value="Genomic_DNA"/>
</dbReference>
<keyword evidence="3" id="KW-1185">Reference proteome</keyword>
<organism evidence="2 3">
    <name type="scientific">Emticicia soli</name>
    <dbReference type="NCBI Taxonomy" id="2027878"/>
    <lineage>
        <taxon>Bacteria</taxon>
        <taxon>Pseudomonadati</taxon>
        <taxon>Bacteroidota</taxon>
        <taxon>Cytophagia</taxon>
        <taxon>Cytophagales</taxon>
        <taxon>Leadbetterellaceae</taxon>
        <taxon>Emticicia</taxon>
    </lineage>
</organism>
<accession>A0ABW5JBB2</accession>
<evidence type="ECO:0000313" key="2">
    <source>
        <dbReference type="EMBL" id="MFD2523096.1"/>
    </source>
</evidence>
<evidence type="ECO:0008006" key="4">
    <source>
        <dbReference type="Google" id="ProtNLM"/>
    </source>
</evidence>
<sequence>MKKKLLLIIFVALMPILFFQCEDESTGSGIYEEKTIQGTVYYQDTLLETPEKKAPEADIYLHADTIKNPYLYAIKADAEGKFELPYVLQKNTNYQIRGELKADNIVYKGAIFKTKDTGLKLLLTQETPATTLKIKLKLSDQPFYNAKVYLFTNKELLAVHKDTSFNNVTGYTLQDSSNSRGVVLFKSLNNDEGNKYYIFTKYNIGKNKYLDSTSISLSNTQGNFKVIELTKSVNL</sequence>
<comment type="caution">
    <text evidence="2">The sequence shown here is derived from an EMBL/GenBank/DDBJ whole genome shotgun (WGS) entry which is preliminary data.</text>
</comment>
<protein>
    <recommendedName>
        <fullName evidence="4">Carboxypeptidase regulatory-like domain-containing protein</fullName>
    </recommendedName>
</protein>
<keyword evidence="1" id="KW-0732">Signal</keyword>
<feature type="chain" id="PRO_5047109255" description="Carboxypeptidase regulatory-like domain-containing protein" evidence="1">
    <location>
        <begin position="21"/>
        <end position="235"/>
    </location>
</feature>
<dbReference type="RefSeq" id="WP_340239374.1">
    <property type="nucleotide sequence ID" value="NZ_JBBEWC010000012.1"/>
</dbReference>
<name>A0ABW5JBB2_9BACT</name>
<proteinExistence type="predicted"/>
<dbReference type="Proteomes" id="UP001597510">
    <property type="component" value="Unassembled WGS sequence"/>
</dbReference>
<evidence type="ECO:0000256" key="1">
    <source>
        <dbReference type="SAM" id="SignalP"/>
    </source>
</evidence>
<reference evidence="3" key="1">
    <citation type="journal article" date="2019" name="Int. J. Syst. Evol. Microbiol.">
        <title>The Global Catalogue of Microorganisms (GCM) 10K type strain sequencing project: providing services to taxonomists for standard genome sequencing and annotation.</title>
        <authorList>
            <consortium name="The Broad Institute Genomics Platform"/>
            <consortium name="The Broad Institute Genome Sequencing Center for Infectious Disease"/>
            <person name="Wu L."/>
            <person name="Ma J."/>
        </authorList>
    </citation>
    <scope>NUCLEOTIDE SEQUENCE [LARGE SCALE GENOMIC DNA]</scope>
    <source>
        <strain evidence="3">KCTC 52344</strain>
    </source>
</reference>
<evidence type="ECO:0000313" key="3">
    <source>
        <dbReference type="Proteomes" id="UP001597510"/>
    </source>
</evidence>